<sequence>MRLFEGLQEYERSSPWPERSPILIQLKHGIDLRLDVPNFGVSVTSDDIDESSSSLTRVVLAHSAFKAAMDPAVAPNDGFFKRCAAEVKAVSLFFPDIKADGLRITFTAWLAFACGMDDILETLEMGDREPVLCETIEVLTHAIASPPPRIRSHAQQAKDKRIQALGRELFSHCSRYLSPASTQAFFKAVCEVLKAHIAEVHFLQGRYDDSFPEYLSIRSRTISLNPFFEVIKTEYLVPADWKLNDTFLKLQNEISRVAGLQNDLIGLMRDIDDGEELNAVMVLMRGFQGHSKDHIDYGVLARCVALVNAEHNQSSARCFDYMRQLHREAEALEGSEIKRVETVARHMIMMCETHLRWCSSAKRYRLEIGVNGVIPTPCGSVSSALSSPTLERPTMIRPPQLQPIPDTVMPEQELVVRSDGIFHGLPSFPATPDCRGLTALVTGATGLSGYNMVKVLAASPQRWSKIYCLSSRPPPRNFFQDLGEGASRVEHLAIDFLDDPSEIAQHLRDAVQHVDHVFYFSYKQPAPKGDVLDLWANADELATVNVALFNNFVFALQQTALKPRRFMLQTGSKHYAFYLGPASLPAFESDPRVLLDRNFYYEQEDTLAAYCESVGAAWNIARPSYIVGAVRDGTLNHLIGFGIYAAVQARLGQPIAFPGDYRSWDREQVQSTGMLNAYFEEWLVLTGKTANEAFNIHDGLSFTWGRLWPYLAQWYGADWTPPEVDADQYRVMNLPSPKTPRGYGPQTTLRSTFSLLEWSLQPHVEATWKELAGQHDLVLNPFDDHYRARIFSFSDSAVIGDAPMTTSVRKAREMGFFGTVDSYHSIFNSFRDLAKLKLIPAPAVDDFVA</sequence>
<keyword evidence="2" id="KW-1185">Reference proteome</keyword>
<evidence type="ECO:0000313" key="1">
    <source>
        <dbReference type="EMBL" id="KAH6640230.1"/>
    </source>
</evidence>
<gene>
    <name evidence="1" type="ORF">F5144DRAFT_626436</name>
</gene>
<name>A0ACB7PGR0_9PEZI</name>
<evidence type="ECO:0000313" key="2">
    <source>
        <dbReference type="Proteomes" id="UP000724584"/>
    </source>
</evidence>
<dbReference type="Proteomes" id="UP000724584">
    <property type="component" value="Unassembled WGS sequence"/>
</dbReference>
<dbReference type="EMBL" id="JAGIZQ010000002">
    <property type="protein sequence ID" value="KAH6640230.1"/>
    <property type="molecule type" value="Genomic_DNA"/>
</dbReference>
<organism evidence="1 2">
    <name type="scientific">Chaetomium tenue</name>
    <dbReference type="NCBI Taxonomy" id="1854479"/>
    <lineage>
        <taxon>Eukaryota</taxon>
        <taxon>Fungi</taxon>
        <taxon>Dikarya</taxon>
        <taxon>Ascomycota</taxon>
        <taxon>Pezizomycotina</taxon>
        <taxon>Sordariomycetes</taxon>
        <taxon>Sordariomycetidae</taxon>
        <taxon>Sordariales</taxon>
        <taxon>Chaetomiaceae</taxon>
        <taxon>Chaetomium</taxon>
    </lineage>
</organism>
<comment type="caution">
    <text evidence="1">The sequence shown here is derived from an EMBL/GenBank/DDBJ whole genome shotgun (WGS) entry which is preliminary data.</text>
</comment>
<reference evidence="1 2" key="1">
    <citation type="journal article" date="2021" name="Nat. Commun.">
        <title>Genetic determinants of endophytism in the Arabidopsis root mycobiome.</title>
        <authorList>
            <person name="Mesny F."/>
            <person name="Miyauchi S."/>
            <person name="Thiergart T."/>
            <person name="Pickel B."/>
            <person name="Atanasova L."/>
            <person name="Karlsson M."/>
            <person name="Huettel B."/>
            <person name="Barry K.W."/>
            <person name="Haridas S."/>
            <person name="Chen C."/>
            <person name="Bauer D."/>
            <person name="Andreopoulos W."/>
            <person name="Pangilinan J."/>
            <person name="LaButti K."/>
            <person name="Riley R."/>
            <person name="Lipzen A."/>
            <person name="Clum A."/>
            <person name="Drula E."/>
            <person name="Henrissat B."/>
            <person name="Kohler A."/>
            <person name="Grigoriev I.V."/>
            <person name="Martin F.M."/>
            <person name="Hacquard S."/>
        </authorList>
    </citation>
    <scope>NUCLEOTIDE SEQUENCE [LARGE SCALE GENOMIC DNA]</scope>
    <source>
        <strain evidence="1 2">MPI-SDFR-AT-0079</strain>
    </source>
</reference>
<proteinExistence type="predicted"/>
<accession>A0ACB7PGR0</accession>
<protein>
    <submittedName>
        <fullName evidence="1">Isoprenoid synthase domain-containing protein</fullName>
    </submittedName>
</protein>